<accession>A0A8J2JSV4</accession>
<dbReference type="AlphaFoldDB" id="A0A8J2JSV4"/>
<proteinExistence type="predicted"/>
<protein>
    <submittedName>
        <fullName evidence="1">Uncharacterized protein</fullName>
    </submittedName>
</protein>
<gene>
    <name evidence="1" type="ORF">AFUS01_LOCUS10152</name>
</gene>
<sequence>MDVPDYLHEDEIIMFHTNMKTYVPLLQIRIKEEIILQWMILDCGGIADCPTAVFDRKRKSLHDVFLQCSQESNKVKKQDLDLKKMGLDLQVKRLENETRQRDLVRVLVTRRIAIQT</sequence>
<comment type="caution">
    <text evidence="1">The sequence shown here is derived from an EMBL/GenBank/DDBJ whole genome shotgun (WGS) entry which is preliminary data.</text>
</comment>
<name>A0A8J2JSV4_9HEXA</name>
<dbReference type="EMBL" id="CAJVCH010074859">
    <property type="protein sequence ID" value="CAG7720899.1"/>
    <property type="molecule type" value="Genomic_DNA"/>
</dbReference>
<organism evidence="1 2">
    <name type="scientific">Allacma fusca</name>
    <dbReference type="NCBI Taxonomy" id="39272"/>
    <lineage>
        <taxon>Eukaryota</taxon>
        <taxon>Metazoa</taxon>
        <taxon>Ecdysozoa</taxon>
        <taxon>Arthropoda</taxon>
        <taxon>Hexapoda</taxon>
        <taxon>Collembola</taxon>
        <taxon>Symphypleona</taxon>
        <taxon>Sminthuridae</taxon>
        <taxon>Allacma</taxon>
    </lineage>
</organism>
<dbReference type="OrthoDB" id="72637at2759"/>
<reference evidence="1" key="1">
    <citation type="submission" date="2021-06" db="EMBL/GenBank/DDBJ databases">
        <authorList>
            <person name="Hodson N. C."/>
            <person name="Mongue J. A."/>
            <person name="Jaron S. K."/>
        </authorList>
    </citation>
    <scope>NUCLEOTIDE SEQUENCE</scope>
</reference>
<evidence type="ECO:0000313" key="2">
    <source>
        <dbReference type="Proteomes" id="UP000708208"/>
    </source>
</evidence>
<evidence type="ECO:0000313" key="1">
    <source>
        <dbReference type="EMBL" id="CAG7720899.1"/>
    </source>
</evidence>
<keyword evidence="2" id="KW-1185">Reference proteome</keyword>
<dbReference type="Proteomes" id="UP000708208">
    <property type="component" value="Unassembled WGS sequence"/>
</dbReference>